<protein>
    <submittedName>
        <fullName evidence="4">HD-GYP domain-containing protein</fullName>
    </submittedName>
</protein>
<comment type="caution">
    <text evidence="4">The sequence shown here is derived from an EMBL/GenBank/DDBJ whole genome shotgun (WGS) entry which is preliminary data.</text>
</comment>
<proteinExistence type="predicted"/>
<gene>
    <name evidence="4" type="ORF">E6H04_04070</name>
</gene>
<dbReference type="Gene3D" id="1.10.3210.10">
    <property type="entry name" value="Hypothetical protein af1432"/>
    <property type="match status" value="1"/>
</dbReference>
<organism evidence="4 5">
    <name type="scientific">Candidatus Segetimicrobium genomatis</name>
    <dbReference type="NCBI Taxonomy" id="2569760"/>
    <lineage>
        <taxon>Bacteria</taxon>
        <taxon>Bacillati</taxon>
        <taxon>Candidatus Sysuimicrobiota</taxon>
        <taxon>Candidatus Sysuimicrobiia</taxon>
        <taxon>Candidatus Sysuimicrobiales</taxon>
        <taxon>Candidatus Segetimicrobiaceae</taxon>
        <taxon>Candidatus Segetimicrobium</taxon>
    </lineage>
</organism>
<feature type="domain" description="HD" evidence="2">
    <location>
        <begin position="224"/>
        <end position="346"/>
    </location>
</feature>
<dbReference type="PANTHER" id="PTHR45228:SF4">
    <property type="entry name" value="LIPOPROTEIN"/>
    <property type="match status" value="1"/>
</dbReference>
<dbReference type="PROSITE" id="PS51832">
    <property type="entry name" value="HD_GYP"/>
    <property type="match status" value="1"/>
</dbReference>
<dbReference type="Proteomes" id="UP000320048">
    <property type="component" value="Unassembled WGS sequence"/>
</dbReference>
<evidence type="ECO:0000313" key="5">
    <source>
        <dbReference type="Proteomes" id="UP000320048"/>
    </source>
</evidence>
<keyword evidence="1" id="KW-0472">Membrane</keyword>
<dbReference type="PROSITE" id="PS51831">
    <property type="entry name" value="HD"/>
    <property type="match status" value="1"/>
</dbReference>
<dbReference type="SMART" id="SM00471">
    <property type="entry name" value="HDc"/>
    <property type="match status" value="1"/>
</dbReference>
<dbReference type="SUPFAM" id="SSF109604">
    <property type="entry name" value="HD-domain/PDEase-like"/>
    <property type="match status" value="1"/>
</dbReference>
<sequence length="418" mass="45388">MSITATVAVGLLFGTTAAHVVEGYAYRARAQAIAFYVAEFLAPRLTPEDFRLSPKHLRVQFEFALRTVVGRAGIQSATVWTPEGRVLYSSIPQPEGGSFPTSPALTQAIEGRVTWERLGKTPGTPATPQRLEVFIPVMVKGSAGPVAVYDVVSTLSDLGPAIAQLRRSVWMSVVLGIVVLYGTLFSIVHRASRDLERQQANLREALVGTIRSLANAVDARDLATGNHSSCVAEYAADIARAMKLNAEGIREAEAAGFLHDLGKIGVPDSILTKPGPLTKREWIAVQHHSVVGYDILRPVPIPEGVKLAVRHSHERWDGTGYPDGLAGEEIPLLARVVAVADAYEALTTPRPYRAARPAQEAVEEIRRCSATQFDPRVVDAFLAVWPQWAERAKVGERFPGIAPLVRSEVGSAELRDWT</sequence>
<dbReference type="InterPro" id="IPR003607">
    <property type="entry name" value="HD/PDEase_dom"/>
</dbReference>
<feature type="domain" description="HD-GYP" evidence="3">
    <location>
        <begin position="202"/>
        <end position="397"/>
    </location>
</feature>
<keyword evidence="1" id="KW-0812">Transmembrane</keyword>
<reference evidence="4 5" key="1">
    <citation type="journal article" date="2019" name="Nat. Microbiol.">
        <title>Mediterranean grassland soil C-N compound turnover is dependent on rainfall and depth, and is mediated by genomically divergent microorganisms.</title>
        <authorList>
            <person name="Diamond S."/>
            <person name="Andeer P.F."/>
            <person name="Li Z."/>
            <person name="Crits-Christoph A."/>
            <person name="Burstein D."/>
            <person name="Anantharaman K."/>
            <person name="Lane K.R."/>
            <person name="Thomas B.C."/>
            <person name="Pan C."/>
            <person name="Northen T.R."/>
            <person name="Banfield J.F."/>
        </authorList>
    </citation>
    <scope>NUCLEOTIDE SEQUENCE [LARGE SCALE GENOMIC DNA]</scope>
    <source>
        <strain evidence="4">NP_7</strain>
    </source>
</reference>
<dbReference type="PANTHER" id="PTHR45228">
    <property type="entry name" value="CYCLIC DI-GMP PHOSPHODIESTERASE TM_0186-RELATED"/>
    <property type="match status" value="1"/>
</dbReference>
<dbReference type="InterPro" id="IPR052020">
    <property type="entry name" value="Cyclic_di-GMP/3'3'-cGAMP_PDE"/>
</dbReference>
<dbReference type="InterPro" id="IPR037522">
    <property type="entry name" value="HD_GYP_dom"/>
</dbReference>
<evidence type="ECO:0000256" key="1">
    <source>
        <dbReference type="SAM" id="Phobius"/>
    </source>
</evidence>
<keyword evidence="1" id="KW-1133">Transmembrane helix</keyword>
<dbReference type="AlphaFoldDB" id="A0A537JGY7"/>
<dbReference type="Pfam" id="PF13487">
    <property type="entry name" value="HD_5"/>
    <property type="match status" value="1"/>
</dbReference>
<dbReference type="InterPro" id="IPR006674">
    <property type="entry name" value="HD_domain"/>
</dbReference>
<evidence type="ECO:0000259" key="2">
    <source>
        <dbReference type="PROSITE" id="PS51831"/>
    </source>
</evidence>
<accession>A0A537JGY7</accession>
<name>A0A537JGY7_9BACT</name>
<dbReference type="EMBL" id="VBAO01000107">
    <property type="protein sequence ID" value="TMI82807.1"/>
    <property type="molecule type" value="Genomic_DNA"/>
</dbReference>
<evidence type="ECO:0000313" key="4">
    <source>
        <dbReference type="EMBL" id="TMI82807.1"/>
    </source>
</evidence>
<feature type="transmembrane region" description="Helical" evidence="1">
    <location>
        <begin position="169"/>
        <end position="188"/>
    </location>
</feature>
<dbReference type="CDD" id="cd00077">
    <property type="entry name" value="HDc"/>
    <property type="match status" value="1"/>
</dbReference>
<evidence type="ECO:0000259" key="3">
    <source>
        <dbReference type="PROSITE" id="PS51832"/>
    </source>
</evidence>